<reference evidence="2" key="1">
    <citation type="submission" date="2015-10" db="EMBL/GenBank/DDBJ databases">
        <title>Draft Genome Sequences of 11 Lactococcus lactis subspecies cremoris strains.</title>
        <authorList>
            <person name="Wels M."/>
            <person name="Backus L."/>
            <person name="Boekhorst J."/>
            <person name="Dijkstra A."/>
            <person name="Beerthuizen M."/>
            <person name="Kelly W."/>
            <person name="Siezen R."/>
            <person name="Bachmann H."/>
            <person name="Van Hijum S."/>
        </authorList>
    </citation>
    <scope>NUCLEOTIDE SEQUENCE [LARGE SCALE GENOMIC DNA]</scope>
    <source>
        <strain evidence="2">N42</strain>
    </source>
</reference>
<dbReference type="PATRIC" id="fig|1360.116.peg.1315"/>
<evidence type="ECO:0000313" key="2">
    <source>
        <dbReference type="Proteomes" id="UP000052991"/>
    </source>
</evidence>
<proteinExistence type="predicted"/>
<dbReference type="Proteomes" id="UP000052991">
    <property type="component" value="Unassembled WGS sequence"/>
</dbReference>
<name>A0A0V8BJH0_LACLL</name>
<protein>
    <submittedName>
        <fullName evidence="1">Uncharacterized protein</fullName>
    </submittedName>
</protein>
<evidence type="ECO:0000313" key="1">
    <source>
        <dbReference type="EMBL" id="KSU26587.1"/>
    </source>
</evidence>
<organism evidence="1 2">
    <name type="scientific">Lactococcus lactis subsp. lactis</name>
    <name type="common">Streptococcus lactis</name>
    <dbReference type="NCBI Taxonomy" id="1360"/>
    <lineage>
        <taxon>Bacteria</taxon>
        <taxon>Bacillati</taxon>
        <taxon>Bacillota</taxon>
        <taxon>Bacilli</taxon>
        <taxon>Lactobacillales</taxon>
        <taxon>Streptococcaceae</taxon>
        <taxon>Lactococcus</taxon>
    </lineage>
</organism>
<comment type="caution">
    <text evidence="1">The sequence shown here is derived from an EMBL/GenBank/DDBJ whole genome shotgun (WGS) entry which is preliminary data.</text>
</comment>
<sequence>MVELFVAFLAFLIVQKWGQIWGQKMNFMAYYCSNQINLRRVLKIIL</sequence>
<dbReference type="EMBL" id="LKLW01000090">
    <property type="protein sequence ID" value="KSU26587.1"/>
    <property type="molecule type" value="Genomic_DNA"/>
</dbReference>
<accession>A0A0V8BJH0</accession>
<gene>
    <name evidence="1" type="ORF">N42_1525</name>
</gene>
<dbReference type="AlphaFoldDB" id="A0A0V8BJH0"/>